<evidence type="ECO:0000313" key="2">
    <source>
        <dbReference type="Proteomes" id="UP001595075"/>
    </source>
</evidence>
<accession>A0ABR4CJZ7</accession>
<sequence>MTATVAEHVADVKKPSAAGEIRRMSRHQLSVFGYPRGTVEAHTRHEGRREEKALVKSQDALEHELGSVLDLFLY</sequence>
<evidence type="ECO:0000313" key="1">
    <source>
        <dbReference type="EMBL" id="KAL2069827.1"/>
    </source>
</evidence>
<protein>
    <submittedName>
        <fullName evidence="1">Uncharacterized protein</fullName>
    </submittedName>
</protein>
<reference evidence="1 2" key="1">
    <citation type="journal article" date="2024" name="Commun. Biol.">
        <title>Comparative genomic analysis of thermophilic fungi reveals convergent evolutionary adaptations and gene losses.</title>
        <authorList>
            <person name="Steindorff A.S."/>
            <person name="Aguilar-Pontes M.V."/>
            <person name="Robinson A.J."/>
            <person name="Andreopoulos B."/>
            <person name="LaButti K."/>
            <person name="Kuo A."/>
            <person name="Mondo S."/>
            <person name="Riley R."/>
            <person name="Otillar R."/>
            <person name="Haridas S."/>
            <person name="Lipzen A."/>
            <person name="Grimwood J."/>
            <person name="Schmutz J."/>
            <person name="Clum A."/>
            <person name="Reid I.D."/>
            <person name="Moisan M.C."/>
            <person name="Butler G."/>
            <person name="Nguyen T.T.M."/>
            <person name="Dewar K."/>
            <person name="Conant G."/>
            <person name="Drula E."/>
            <person name="Henrissat B."/>
            <person name="Hansel C."/>
            <person name="Singer S."/>
            <person name="Hutchinson M.I."/>
            <person name="de Vries R.P."/>
            <person name="Natvig D.O."/>
            <person name="Powell A.J."/>
            <person name="Tsang A."/>
            <person name="Grigoriev I.V."/>
        </authorList>
    </citation>
    <scope>NUCLEOTIDE SEQUENCE [LARGE SCALE GENOMIC DNA]</scope>
    <source>
        <strain evidence="1 2">CBS 494.80</strain>
    </source>
</reference>
<name>A0ABR4CJZ7_9HELO</name>
<dbReference type="EMBL" id="JAZHXI010000007">
    <property type="protein sequence ID" value="KAL2069827.1"/>
    <property type="molecule type" value="Genomic_DNA"/>
</dbReference>
<keyword evidence="2" id="KW-1185">Reference proteome</keyword>
<gene>
    <name evidence="1" type="ORF">VTL71DRAFT_14506</name>
</gene>
<organism evidence="1 2">
    <name type="scientific">Oculimacula yallundae</name>
    <dbReference type="NCBI Taxonomy" id="86028"/>
    <lineage>
        <taxon>Eukaryota</taxon>
        <taxon>Fungi</taxon>
        <taxon>Dikarya</taxon>
        <taxon>Ascomycota</taxon>
        <taxon>Pezizomycotina</taxon>
        <taxon>Leotiomycetes</taxon>
        <taxon>Helotiales</taxon>
        <taxon>Ploettnerulaceae</taxon>
        <taxon>Oculimacula</taxon>
    </lineage>
</organism>
<dbReference type="Proteomes" id="UP001595075">
    <property type="component" value="Unassembled WGS sequence"/>
</dbReference>
<proteinExistence type="predicted"/>
<comment type="caution">
    <text evidence="1">The sequence shown here is derived from an EMBL/GenBank/DDBJ whole genome shotgun (WGS) entry which is preliminary data.</text>
</comment>